<gene>
    <name evidence="7" type="primary">rlmL</name>
    <name evidence="10" type="ORF">D515_00245</name>
</gene>
<name>R1IZ43_9GAMM</name>
<keyword evidence="4 7" id="KW-0808">Transferase</keyword>
<dbReference type="SMART" id="SM00981">
    <property type="entry name" value="THUMP"/>
    <property type="match status" value="1"/>
</dbReference>
<dbReference type="InterPro" id="IPR002052">
    <property type="entry name" value="DNA_methylase_N6_adenine_CS"/>
</dbReference>
<evidence type="ECO:0000256" key="8">
    <source>
        <dbReference type="PROSITE-ProRule" id="PRU00529"/>
    </source>
</evidence>
<evidence type="ECO:0000259" key="9">
    <source>
        <dbReference type="PROSITE" id="PS51165"/>
    </source>
</evidence>
<dbReference type="Pfam" id="PF02926">
    <property type="entry name" value="THUMP"/>
    <property type="match status" value="1"/>
</dbReference>
<dbReference type="eggNOG" id="COG1092">
    <property type="taxonomic scope" value="Bacteria"/>
</dbReference>
<comment type="catalytic activity">
    <reaction evidence="7">
        <text>guanosine(2069) in 23S rRNA + S-adenosyl-L-methionine = N(2)-methylguanosine(2069) in 23S rRNA + S-adenosyl-L-homocysteine + H(+)</text>
        <dbReference type="Rhea" id="RHEA:43772"/>
        <dbReference type="Rhea" id="RHEA-COMP:10688"/>
        <dbReference type="Rhea" id="RHEA-COMP:10689"/>
        <dbReference type="ChEBI" id="CHEBI:15378"/>
        <dbReference type="ChEBI" id="CHEBI:57856"/>
        <dbReference type="ChEBI" id="CHEBI:59789"/>
        <dbReference type="ChEBI" id="CHEBI:74269"/>
        <dbReference type="ChEBI" id="CHEBI:74481"/>
        <dbReference type="EC" id="2.1.1.264"/>
    </reaction>
</comment>
<dbReference type="PROSITE" id="PS00092">
    <property type="entry name" value="N6_MTASE"/>
    <property type="match status" value="1"/>
</dbReference>
<evidence type="ECO:0000256" key="7">
    <source>
        <dbReference type="HAMAP-Rule" id="MF_01858"/>
    </source>
</evidence>
<dbReference type="PROSITE" id="PS51165">
    <property type="entry name" value="THUMP"/>
    <property type="match status" value="1"/>
</dbReference>
<evidence type="ECO:0000313" key="10">
    <source>
        <dbReference type="EMBL" id="EOD80620.1"/>
    </source>
</evidence>
<dbReference type="NCBIfam" id="NF008748">
    <property type="entry name" value="PRK11783.1"/>
    <property type="match status" value="1"/>
</dbReference>
<evidence type="ECO:0000313" key="11">
    <source>
        <dbReference type="Proteomes" id="UP000011223"/>
    </source>
</evidence>
<keyword evidence="1 7" id="KW-0963">Cytoplasm</keyword>
<keyword evidence="11" id="KW-1185">Reference proteome</keyword>
<dbReference type="Pfam" id="PF22020">
    <property type="entry name" value="RlmL_1st"/>
    <property type="match status" value="1"/>
</dbReference>
<comment type="function">
    <text evidence="7">Specifically methylates the guanine in position 2445 (m2G2445) and the guanine in position 2069 (m7G2069) of 23S rRNA.</text>
</comment>
<protein>
    <recommendedName>
        <fullName evidence="7">Ribosomal RNA large subunit methyltransferase K/L</fullName>
    </recommendedName>
    <domain>
        <recommendedName>
            <fullName evidence="7">23S rRNA m2G2445 methyltransferase</fullName>
            <ecNumber evidence="7">2.1.1.173</ecNumber>
        </recommendedName>
        <alternativeName>
            <fullName evidence="7">rRNA (guanine-N(2)-)-methyltransferase RlmL</fullName>
        </alternativeName>
    </domain>
    <domain>
        <recommendedName>
            <fullName evidence="7">23S rRNA m7G2069 methyltransferase</fullName>
            <ecNumber evidence="7">2.1.1.264</ecNumber>
        </recommendedName>
        <alternativeName>
            <fullName evidence="7">rRNA (guanine-N(7)-)-methyltransferase RlmK</fullName>
        </alternativeName>
    </domain>
</protein>
<dbReference type="InterPro" id="IPR004114">
    <property type="entry name" value="THUMP_dom"/>
</dbReference>
<proteinExistence type="inferred from homology"/>
<dbReference type="InterPro" id="IPR054170">
    <property type="entry name" value="RlmL_1st"/>
</dbReference>
<dbReference type="InterPro" id="IPR053943">
    <property type="entry name" value="RlmKL-like_Mtase_CS"/>
</dbReference>
<evidence type="ECO:0000256" key="1">
    <source>
        <dbReference type="ARBA" id="ARBA00022490"/>
    </source>
</evidence>
<dbReference type="FunFam" id="3.40.50.150:FF:000039">
    <property type="entry name" value="Ribosomal RNA large subunit methyltransferase K/L"/>
    <property type="match status" value="1"/>
</dbReference>
<dbReference type="PANTHER" id="PTHR47313:SF1">
    <property type="entry name" value="RIBOSOMAL RNA LARGE SUBUNIT METHYLTRANSFERASE K_L"/>
    <property type="match status" value="1"/>
</dbReference>
<comment type="subcellular location">
    <subcellularLocation>
        <location evidence="7">Cytoplasm</location>
    </subcellularLocation>
</comment>
<evidence type="ECO:0000256" key="5">
    <source>
        <dbReference type="ARBA" id="ARBA00022691"/>
    </source>
</evidence>
<dbReference type="EC" id="2.1.1.264" evidence="7"/>
<dbReference type="PIRSF" id="PIRSF037618">
    <property type="entry name" value="RNA_Mtase_bacteria_prd"/>
    <property type="match status" value="1"/>
</dbReference>
<keyword evidence="5 7" id="KW-0949">S-adenosyl-L-methionine</keyword>
<evidence type="ECO:0000256" key="6">
    <source>
        <dbReference type="ARBA" id="ARBA00022884"/>
    </source>
</evidence>
<dbReference type="SUPFAM" id="SSF53335">
    <property type="entry name" value="S-adenosyl-L-methionine-dependent methyltransferases"/>
    <property type="match status" value="2"/>
</dbReference>
<keyword evidence="3 7" id="KW-0489">Methyltransferase</keyword>
<keyword evidence="6 8" id="KW-0694">RNA-binding</keyword>
<dbReference type="GO" id="GO:0052915">
    <property type="term" value="F:23S rRNA (guanine(2445)-N(2))-methyltransferase activity"/>
    <property type="evidence" value="ECO:0007669"/>
    <property type="project" value="UniProtKB-UniRule"/>
</dbReference>
<dbReference type="InterPro" id="IPR017244">
    <property type="entry name" value="23SrRNA_methyltr_KL"/>
</dbReference>
<dbReference type="EC" id="2.1.1.173" evidence="7"/>
<dbReference type="FunFam" id="3.30.750.80:FF:000001">
    <property type="entry name" value="Ribosomal RNA large subunit methyltransferase K/L"/>
    <property type="match status" value="1"/>
</dbReference>
<dbReference type="GO" id="GO:0005737">
    <property type="term" value="C:cytoplasm"/>
    <property type="evidence" value="ECO:0007669"/>
    <property type="project" value="UniProtKB-SubCell"/>
</dbReference>
<dbReference type="Pfam" id="PF01170">
    <property type="entry name" value="UPF0020"/>
    <property type="match status" value="1"/>
</dbReference>
<dbReference type="CDD" id="cd02440">
    <property type="entry name" value="AdoMet_MTases"/>
    <property type="match status" value="1"/>
</dbReference>
<dbReference type="PANTHER" id="PTHR47313">
    <property type="entry name" value="RIBOSOMAL RNA LARGE SUBUNIT METHYLTRANSFERASE K/L"/>
    <property type="match status" value="1"/>
</dbReference>
<dbReference type="InterPro" id="IPR019614">
    <property type="entry name" value="SAM-dep_methyl-trfase"/>
</dbReference>
<evidence type="ECO:0000256" key="2">
    <source>
        <dbReference type="ARBA" id="ARBA00022552"/>
    </source>
</evidence>
<dbReference type="GO" id="GO:0070043">
    <property type="term" value="F:rRNA (guanine-N7-)-methyltransferase activity"/>
    <property type="evidence" value="ECO:0007669"/>
    <property type="project" value="UniProtKB-UniRule"/>
</dbReference>
<dbReference type="AlphaFoldDB" id="R1IZ43"/>
<dbReference type="eggNOG" id="COG0116">
    <property type="taxonomic scope" value="Bacteria"/>
</dbReference>
<organism evidence="10 11">
    <name type="scientific">Grimontia indica</name>
    <dbReference type="NCBI Taxonomy" id="1056512"/>
    <lineage>
        <taxon>Bacteria</taxon>
        <taxon>Pseudomonadati</taxon>
        <taxon>Pseudomonadota</taxon>
        <taxon>Gammaproteobacteria</taxon>
        <taxon>Vibrionales</taxon>
        <taxon>Vibrionaceae</taxon>
        <taxon>Grimontia</taxon>
    </lineage>
</organism>
<comment type="catalytic activity">
    <reaction evidence="7">
        <text>guanosine(2445) in 23S rRNA + S-adenosyl-L-methionine = N(2)-methylguanosine(2445) in 23S rRNA + S-adenosyl-L-homocysteine + H(+)</text>
        <dbReference type="Rhea" id="RHEA:42740"/>
        <dbReference type="Rhea" id="RHEA-COMP:10215"/>
        <dbReference type="Rhea" id="RHEA-COMP:10216"/>
        <dbReference type="ChEBI" id="CHEBI:15378"/>
        <dbReference type="ChEBI" id="CHEBI:57856"/>
        <dbReference type="ChEBI" id="CHEBI:59789"/>
        <dbReference type="ChEBI" id="CHEBI:74269"/>
        <dbReference type="ChEBI" id="CHEBI:74481"/>
        <dbReference type="EC" id="2.1.1.173"/>
    </reaction>
</comment>
<accession>R1IZ43</accession>
<dbReference type="Pfam" id="PF10672">
    <property type="entry name" value="Methyltrans_SAM"/>
    <property type="match status" value="1"/>
</dbReference>
<dbReference type="Gene3D" id="3.30.750.80">
    <property type="entry name" value="RNA methyltransferase domain (HRMD) like"/>
    <property type="match status" value="1"/>
</dbReference>
<dbReference type="PROSITE" id="PS01261">
    <property type="entry name" value="UPF0020"/>
    <property type="match status" value="1"/>
</dbReference>
<evidence type="ECO:0000256" key="4">
    <source>
        <dbReference type="ARBA" id="ARBA00022679"/>
    </source>
</evidence>
<dbReference type="CDD" id="cd11715">
    <property type="entry name" value="THUMP_AdoMetMT"/>
    <property type="match status" value="1"/>
</dbReference>
<keyword evidence="2 7" id="KW-0698">rRNA processing</keyword>
<dbReference type="InterPro" id="IPR029063">
    <property type="entry name" value="SAM-dependent_MTases_sf"/>
</dbReference>
<dbReference type="EMBL" id="ANFM02000011">
    <property type="protein sequence ID" value="EOD80620.1"/>
    <property type="molecule type" value="Genomic_DNA"/>
</dbReference>
<dbReference type="Gene3D" id="3.40.50.150">
    <property type="entry name" value="Vaccinia Virus protein VP39"/>
    <property type="match status" value="2"/>
</dbReference>
<dbReference type="InterPro" id="IPR000241">
    <property type="entry name" value="RlmKL-like_Mtase"/>
</dbReference>
<dbReference type="Gene3D" id="3.30.2130.30">
    <property type="match status" value="1"/>
</dbReference>
<comment type="similarity">
    <text evidence="7">Belongs to the methyltransferase superfamily. RlmKL family.</text>
</comment>
<feature type="domain" description="THUMP" evidence="9">
    <location>
        <begin position="70"/>
        <end position="181"/>
    </location>
</feature>
<sequence length="737" mass="83333">MRYITLDRALASEFVYNRAQHSSESISMNQYLAITSRGLENLLAEELQKLGASSVKAVSAGVRFRADEKTLYTCCLWSRTASRFILVLGEFAVRDDMDLYLGASAINWPQYFSERKRIAVDFNGTNREIRNSQYGALKVKDAIVDRFVKADLDRPSIDREQPDLRIHMRLSKEQGLLGIDMVGSGLHQRGYRTESGAAPLRETNAAALVMKSGWTFDKPLLDPMCGSGTLLIEAAMMAAEVAPGLKRKRWGFEALKSFNREEWMEVHAEVTFKSKKGPAKCESKFFGFDNDRRVLETAKANARRAGVADLIQFELGDAAELTRPEGFEEGNIICNPPYGERLGTTPGLIALYTQLGVQLKSQFKGSIASIYSGSDELLSCLRMRADSTYKLRNGALDCVMKTYHITARGEMTTSQGDSAPLADVAPEFTNRLRKNIKKLEKWAKQQGVECYRLYDSDLPDYNAAIDRYSDNIVIQEYAPPKTVPEEKARRRLLDMVRATIAVTGVNANNVVLKTREKQKGTSQYEKLGEAKRFMKVHEYGVTLEVNLYDYLDTGLFLDHRYTRKMLGEKAKSKDFLNLFAYTGTATVHAAVGGARSTTTVDMSKTYLAWAERNMKLNGKVGRQHMFEQADCLKWLSLAKGQYDLIFIDPPTFSNSKRMLDTFDVQRDHIKLMTELKRLLREGGEIVFSNNKRNFKMDVEALAEIGLQAQNITNRSIPMDFERNKQIHNCWIITHKEG</sequence>
<dbReference type="HAMAP" id="MF_01858">
    <property type="entry name" value="23SrRNA_methyltr_KL"/>
    <property type="match status" value="1"/>
</dbReference>
<dbReference type="GO" id="GO:0003723">
    <property type="term" value="F:RNA binding"/>
    <property type="evidence" value="ECO:0007669"/>
    <property type="project" value="UniProtKB-UniRule"/>
</dbReference>
<dbReference type="Proteomes" id="UP000011223">
    <property type="component" value="Unassembled WGS sequence"/>
</dbReference>
<comment type="caution">
    <text evidence="10">The sequence shown here is derived from an EMBL/GenBank/DDBJ whole genome shotgun (WGS) entry which is preliminary data.</text>
</comment>
<evidence type="ECO:0000256" key="3">
    <source>
        <dbReference type="ARBA" id="ARBA00022603"/>
    </source>
</evidence>
<reference evidence="10 11" key="1">
    <citation type="journal article" date="2014" name="PLoS ONE">
        <title>Grimontia indica AK16(T), sp. nov., Isolated from a Seawater Sample Reports the Presence of Pathogenic Genes Similar to Vibrio Genus.</title>
        <authorList>
            <person name="Singh A."/>
            <person name="Vaidya B."/>
            <person name="Khatri I."/>
            <person name="Srinivas T.N."/>
            <person name="Subramanian S."/>
            <person name="Korpole S."/>
            <person name="Pinnaka A.K."/>
        </authorList>
    </citation>
    <scope>NUCLEOTIDE SEQUENCE [LARGE SCALE GENOMIC DNA]</scope>
    <source>
        <strain evidence="10 11">AK16</strain>
    </source>
</reference>